<organism evidence="1 2">
    <name type="scientific">Brachionus plicatilis</name>
    <name type="common">Marine rotifer</name>
    <name type="synonym">Brachionus muelleri</name>
    <dbReference type="NCBI Taxonomy" id="10195"/>
    <lineage>
        <taxon>Eukaryota</taxon>
        <taxon>Metazoa</taxon>
        <taxon>Spiralia</taxon>
        <taxon>Gnathifera</taxon>
        <taxon>Rotifera</taxon>
        <taxon>Eurotatoria</taxon>
        <taxon>Monogononta</taxon>
        <taxon>Pseudotrocha</taxon>
        <taxon>Ploima</taxon>
        <taxon>Brachionidae</taxon>
        <taxon>Brachionus</taxon>
    </lineage>
</organism>
<gene>
    <name evidence="1" type="ORF">BpHYR1_042634</name>
</gene>
<comment type="caution">
    <text evidence="1">The sequence shown here is derived from an EMBL/GenBank/DDBJ whole genome shotgun (WGS) entry which is preliminary data.</text>
</comment>
<proteinExistence type="predicted"/>
<name>A0A3M7T7N5_BRAPC</name>
<dbReference type="EMBL" id="REGN01000157">
    <property type="protein sequence ID" value="RNA44083.1"/>
    <property type="molecule type" value="Genomic_DNA"/>
</dbReference>
<reference evidence="1 2" key="1">
    <citation type="journal article" date="2018" name="Sci. Rep.">
        <title>Genomic signatures of local adaptation to the degree of environmental predictability in rotifers.</title>
        <authorList>
            <person name="Franch-Gras L."/>
            <person name="Hahn C."/>
            <person name="Garcia-Roger E.M."/>
            <person name="Carmona M.J."/>
            <person name="Serra M."/>
            <person name="Gomez A."/>
        </authorList>
    </citation>
    <scope>NUCLEOTIDE SEQUENCE [LARGE SCALE GENOMIC DNA]</scope>
    <source>
        <strain evidence="1">HYR1</strain>
    </source>
</reference>
<dbReference type="AlphaFoldDB" id="A0A3M7T7N5"/>
<evidence type="ECO:0000313" key="1">
    <source>
        <dbReference type="EMBL" id="RNA44083.1"/>
    </source>
</evidence>
<sequence length="125" mass="13711">MFLIKDRALLLTQATKSWQSGTGLSHGSSPASMATRTMPHDQMSVGVALYSFLLKTSGATYGAVPHGEFSSLSLPLYWNKVAKPKSAILIWSKSLRSKFSGLMSRCTIPFACKYSTPLISWTKYV</sequence>
<evidence type="ECO:0000313" key="2">
    <source>
        <dbReference type="Proteomes" id="UP000276133"/>
    </source>
</evidence>
<accession>A0A3M7T7N5</accession>
<dbReference type="OrthoDB" id="692908at2759"/>
<keyword evidence="2" id="KW-1185">Reference proteome</keyword>
<protein>
    <submittedName>
        <fullName evidence="1">Uncharacterized protein</fullName>
    </submittedName>
</protein>
<dbReference type="Proteomes" id="UP000276133">
    <property type="component" value="Unassembled WGS sequence"/>
</dbReference>